<dbReference type="PROSITE" id="PS00716">
    <property type="entry name" value="SIGMA70_2"/>
    <property type="match status" value="1"/>
</dbReference>
<evidence type="ECO:0000256" key="3">
    <source>
        <dbReference type="ARBA" id="ARBA00023125"/>
    </source>
</evidence>
<comment type="caution">
    <text evidence="8">The sequence shown here is derived from an EMBL/GenBank/DDBJ whole genome shotgun (WGS) entry which is preliminary data.</text>
</comment>
<dbReference type="PANTHER" id="PTHR30603:SF47">
    <property type="entry name" value="RNA POLYMERASE SIGMA FACTOR SIGD, CHLOROPLASTIC"/>
    <property type="match status" value="1"/>
</dbReference>
<keyword evidence="1 5" id="KW-0805">Transcription regulation</keyword>
<proteinExistence type="inferred from homology"/>
<dbReference type="Proteomes" id="UP000635565">
    <property type="component" value="Unassembled WGS sequence"/>
</dbReference>
<keyword evidence="3 5" id="KW-0238">DNA-binding</keyword>
<dbReference type="EMBL" id="BNJJ01000003">
    <property type="protein sequence ID" value="GHO83227.1"/>
    <property type="molecule type" value="Genomic_DNA"/>
</dbReference>
<keyword evidence="2 5" id="KW-0731">Sigma factor</keyword>
<dbReference type="InterPro" id="IPR036388">
    <property type="entry name" value="WH-like_DNA-bd_sf"/>
</dbReference>
<evidence type="ECO:0000259" key="6">
    <source>
        <dbReference type="PROSITE" id="PS00715"/>
    </source>
</evidence>
<dbReference type="InterPro" id="IPR013325">
    <property type="entry name" value="RNA_pol_sigma_r2"/>
</dbReference>
<evidence type="ECO:0000256" key="2">
    <source>
        <dbReference type="ARBA" id="ARBA00023082"/>
    </source>
</evidence>
<evidence type="ECO:0000256" key="5">
    <source>
        <dbReference type="RuleBase" id="RU362124"/>
    </source>
</evidence>
<comment type="function">
    <text evidence="5">Sigma factors are initiation factors that promote the attachment of RNA polymerase to specific initiation sites and are then released.</text>
</comment>
<dbReference type="Pfam" id="PF04545">
    <property type="entry name" value="Sigma70_r4"/>
    <property type="match status" value="1"/>
</dbReference>
<dbReference type="InterPro" id="IPR050239">
    <property type="entry name" value="Sigma-70_RNA_pol_init_factors"/>
</dbReference>
<name>A0ABQ3VBF6_9CHLR</name>
<evidence type="ECO:0000256" key="4">
    <source>
        <dbReference type="ARBA" id="ARBA00023163"/>
    </source>
</evidence>
<dbReference type="RefSeq" id="WP_201360908.1">
    <property type="nucleotide sequence ID" value="NZ_BNJJ01000003.1"/>
</dbReference>
<evidence type="ECO:0000256" key="1">
    <source>
        <dbReference type="ARBA" id="ARBA00023015"/>
    </source>
</evidence>
<feature type="domain" description="RNA polymerase sigma-70" evidence="7">
    <location>
        <begin position="1305"/>
        <end position="1331"/>
    </location>
</feature>
<protein>
    <recommendedName>
        <fullName evidence="5">RNA polymerase sigma factor</fullName>
    </recommendedName>
</protein>
<dbReference type="PROSITE" id="PS00715">
    <property type="entry name" value="SIGMA70_1"/>
    <property type="match status" value="1"/>
</dbReference>
<dbReference type="PANTHER" id="PTHR30603">
    <property type="entry name" value="RNA POLYMERASE SIGMA FACTOR RPO"/>
    <property type="match status" value="1"/>
</dbReference>
<dbReference type="SUPFAM" id="SSF88659">
    <property type="entry name" value="Sigma3 and sigma4 domains of RNA polymerase sigma factors"/>
    <property type="match status" value="2"/>
</dbReference>
<keyword evidence="9" id="KW-1185">Reference proteome</keyword>
<gene>
    <name evidence="8" type="ORF">KSZ_12330</name>
</gene>
<dbReference type="Pfam" id="PF04539">
    <property type="entry name" value="Sigma70_r3"/>
    <property type="match status" value="1"/>
</dbReference>
<dbReference type="InterPro" id="IPR007630">
    <property type="entry name" value="RNA_pol_sigma70_r4"/>
</dbReference>
<dbReference type="Pfam" id="PF04542">
    <property type="entry name" value="Sigma70_r2"/>
    <property type="match status" value="1"/>
</dbReference>
<dbReference type="InterPro" id="IPR000943">
    <property type="entry name" value="RNA_pol_sigma70"/>
</dbReference>
<evidence type="ECO:0000313" key="8">
    <source>
        <dbReference type="EMBL" id="GHO83227.1"/>
    </source>
</evidence>
<dbReference type="NCBIfam" id="TIGR02937">
    <property type="entry name" value="sigma70-ECF"/>
    <property type="match status" value="1"/>
</dbReference>
<reference evidence="8 9" key="1">
    <citation type="journal article" date="2021" name="Int. J. Syst. Evol. Microbiol.">
        <title>Reticulibacter mediterranei gen. nov., sp. nov., within the new family Reticulibacteraceae fam. nov., and Ktedonospora formicarum gen. nov., sp. nov., Ktedonobacter robiniae sp. nov., Dictyobacter formicarum sp. nov. and Dictyobacter arantiisoli sp. nov., belonging to the class Ktedonobacteria.</title>
        <authorList>
            <person name="Yabe S."/>
            <person name="Zheng Y."/>
            <person name="Wang C.M."/>
            <person name="Sakai Y."/>
            <person name="Abe K."/>
            <person name="Yokota A."/>
            <person name="Donadio S."/>
            <person name="Cavaletti L."/>
            <person name="Monciardini P."/>
        </authorList>
    </citation>
    <scope>NUCLEOTIDE SEQUENCE [LARGE SCALE GENOMIC DNA]</scope>
    <source>
        <strain evidence="8 9">SOSP1-9</strain>
    </source>
</reference>
<organism evidence="8 9">
    <name type="scientific">Dictyobacter formicarum</name>
    <dbReference type="NCBI Taxonomy" id="2778368"/>
    <lineage>
        <taxon>Bacteria</taxon>
        <taxon>Bacillati</taxon>
        <taxon>Chloroflexota</taxon>
        <taxon>Ktedonobacteria</taxon>
        <taxon>Ktedonobacterales</taxon>
        <taxon>Dictyobacteraceae</taxon>
        <taxon>Dictyobacter</taxon>
    </lineage>
</organism>
<feature type="domain" description="RNA polymerase sigma-70" evidence="6">
    <location>
        <begin position="1133"/>
        <end position="1146"/>
    </location>
</feature>
<dbReference type="Pfam" id="PF00140">
    <property type="entry name" value="Sigma70_r1_2"/>
    <property type="match status" value="1"/>
</dbReference>
<accession>A0ABQ3VBF6</accession>
<evidence type="ECO:0000313" key="9">
    <source>
        <dbReference type="Proteomes" id="UP000635565"/>
    </source>
</evidence>
<dbReference type="InterPro" id="IPR014284">
    <property type="entry name" value="RNA_pol_sigma-70_dom"/>
</dbReference>
<dbReference type="InterPro" id="IPR013324">
    <property type="entry name" value="RNA_pol_sigma_r3/r4-like"/>
</dbReference>
<dbReference type="InterPro" id="IPR007624">
    <property type="entry name" value="RNA_pol_sigma70_r3"/>
</dbReference>
<dbReference type="InterPro" id="IPR009042">
    <property type="entry name" value="RNA_pol_sigma70_r1_2"/>
</dbReference>
<dbReference type="Gene3D" id="1.10.10.10">
    <property type="entry name" value="Winged helix-like DNA-binding domain superfamily/Winged helix DNA-binding domain"/>
    <property type="match status" value="2"/>
</dbReference>
<dbReference type="Gene3D" id="1.10.601.10">
    <property type="entry name" value="RNA Polymerase Primary Sigma Factor"/>
    <property type="match status" value="1"/>
</dbReference>
<sequence length="1345" mass="153863">MLTLSQWEKNFNAKMEYVELLSEINLSKEQMQELGVLIAQRIRDYGQSKAIEFLKQYYPVSLAVYLVAMGIYNYREGNYWSAVTEDLDVSNALTQSQLRAFFEDFLNKKGLAVFRGNGHKYVGNILLHGGIPDYSLADYFEHFLAPALTRPDLAGLDAHDLISFWVGHSAPSNVDKPILRFLQFGGKLAVDFVARCLEMGHEQYGTGADADRIGLPYRVVEAYQRWYREHQQVRATSRFRLERPVLFLDPWDGLYLDLPAQSFHSLEYAQSSLEWTIMQGSEPRNLQCDLHWSDERYMSDAIQLEITQPANEYIIKLHGSQGLERSWKFAGLTTQCPLLVFNPEDRSLLPMYNHTVPAKRLQILYPAHQTLEVVDGKQCEVFPPLAGAWSDYRVEEWDLSTASMLSVGETIVIVEPDPNQLQPRLEGPHVTGFLQTAGTPDIFSAAPDICIPIPPQRVAAKEVSRWRLSIRKDGQPYRSAIVLSEYRIDGDSIRVPLSAFSLLGTHAFGRYEIALRGPLGRDRVFSIIIVPQLAIEQGSNDHVRVADKDGTLPSSTLMIHVDEDVLIASNHDEVSVSRERIGLYRVEAPAEYTQVELLFTSQRTGTLGMPVSCWLPLPVVRWALLDADIEVSQRMEWHHHVARISLAWLEQAVSPRLLISLDPAEGHSLALSGNLQVFLHEDKPPQMLAHRGRRGKRLIFNLAEALDSLRSSQEGFIQVQFVHHEQDSHLTQAAFPVLLISKALDISSFSIGVNLIDDRWQLRCFWQQKQMLSHRYLLLWSLWRPWAEPLKIPIPDDAVARFEISLAYQQVPPGAYRAELTVIDPWSQETRLRPLFQATNTTDMQFGTPYMFQQYRDRLPLTTPGYLEQFLATADAQQRRSILAAMAQQYSEGDIRHVFETLLVEIEYAEEEPGEIEAELEAFSLFQECLLNSPISLLPLLKQRESYYTKSVVQKFKKWLYLIIPSLIDLASQMDDNTNTIPVSALTEILPTSITDTSVYPEVIHQLQDVGVSISEEYEHEVDEFSLELEEERSRPVHVDVENDGFWMYLREIGAYKLLNAEQEKRLASYIVDGKLAQNELSLIDEQDSVAPIILNARIQKGQTAREQLIISNLRLVISIAKKFTGRGLELLDLIQEGNIGLMRAVDKFDPSLGHRFSTYATWWIRQGITRAIADQSGIVRYPVHVLENIEMLKQQEKLLMQKLGREATEEELALACQQPVEKVRELRLLDERYNLLSLDAPIKGDDEDGTSLGEMLERKNADPQDTVLLSMKRQYLDEIFTTLKERERRILQMRFGWDDGVEQTLEEIGQEFGVTRERIRQLESKAIKRLQKPDVHQKLVDFLN</sequence>
<keyword evidence="4 5" id="KW-0804">Transcription</keyword>
<comment type="similarity">
    <text evidence="5">Belongs to the sigma-70 factor family.</text>
</comment>
<dbReference type="InterPro" id="IPR007627">
    <property type="entry name" value="RNA_pol_sigma70_r2"/>
</dbReference>
<dbReference type="CDD" id="cd06171">
    <property type="entry name" value="Sigma70_r4"/>
    <property type="match status" value="1"/>
</dbReference>
<dbReference type="PRINTS" id="PR00046">
    <property type="entry name" value="SIGMA70FCT"/>
</dbReference>
<dbReference type="SUPFAM" id="SSF88946">
    <property type="entry name" value="Sigma2 domain of RNA polymerase sigma factors"/>
    <property type="match status" value="1"/>
</dbReference>
<evidence type="ECO:0000259" key="7">
    <source>
        <dbReference type="PROSITE" id="PS00716"/>
    </source>
</evidence>